<dbReference type="EMBL" id="HBIP01014246">
    <property type="protein sequence ID" value="CAE0493166.1"/>
    <property type="molecule type" value="Transcribed_RNA"/>
</dbReference>
<accession>A0A7S3VLV7</accession>
<evidence type="ECO:0000313" key="1">
    <source>
        <dbReference type="EMBL" id="CAE0493166.1"/>
    </source>
</evidence>
<gene>
    <name evidence="1" type="ORF">DTER00134_LOCUS8239</name>
</gene>
<protein>
    <submittedName>
        <fullName evidence="1">Uncharacterized protein</fullName>
    </submittedName>
</protein>
<name>A0A7S3VLV7_DUNTE</name>
<proteinExistence type="predicted"/>
<sequence>MYSGVNPSLFALSIAAPLSSSSRTTSRYPFWLAVNSGVVPSLRALSIAAPLSSSSRTTARCPFWLATYSGVVPVSVFNLSTVAPLFSSRRTTSRCPLQLAAHSGVLCPLWLLCPAAGAPAQGAHRSLQPIVVCTQPACNKVINTTVHVFMASAGGACYLRQRKLFFNSIELCPIHRLIHFKVVTCHWELRPMCYIDPNFIKASNEQTQA</sequence>
<organism evidence="1">
    <name type="scientific">Dunaliella tertiolecta</name>
    <name type="common">Green alga</name>
    <dbReference type="NCBI Taxonomy" id="3047"/>
    <lineage>
        <taxon>Eukaryota</taxon>
        <taxon>Viridiplantae</taxon>
        <taxon>Chlorophyta</taxon>
        <taxon>core chlorophytes</taxon>
        <taxon>Chlorophyceae</taxon>
        <taxon>CS clade</taxon>
        <taxon>Chlamydomonadales</taxon>
        <taxon>Dunaliellaceae</taxon>
        <taxon>Dunaliella</taxon>
    </lineage>
</organism>
<dbReference type="AlphaFoldDB" id="A0A7S3VLV7"/>
<reference evidence="1" key="1">
    <citation type="submission" date="2021-01" db="EMBL/GenBank/DDBJ databases">
        <authorList>
            <person name="Corre E."/>
            <person name="Pelletier E."/>
            <person name="Niang G."/>
            <person name="Scheremetjew M."/>
            <person name="Finn R."/>
            <person name="Kale V."/>
            <person name="Holt S."/>
            <person name="Cochrane G."/>
            <person name="Meng A."/>
            <person name="Brown T."/>
            <person name="Cohen L."/>
        </authorList>
    </citation>
    <scope>NUCLEOTIDE SEQUENCE</scope>
    <source>
        <strain evidence="1">CCMP1320</strain>
    </source>
</reference>